<evidence type="ECO:0000313" key="3">
    <source>
        <dbReference type="Proteomes" id="UP000236630"/>
    </source>
</evidence>
<evidence type="ECO:0000256" key="1">
    <source>
        <dbReference type="SAM" id="Phobius"/>
    </source>
</evidence>
<keyword evidence="1" id="KW-0472">Membrane</keyword>
<dbReference type="EMBL" id="BDQV01000031">
    <property type="protein sequence ID" value="GAY46101.1"/>
    <property type="molecule type" value="Genomic_DNA"/>
</dbReference>
<keyword evidence="1" id="KW-1133">Transmembrane helix</keyword>
<keyword evidence="1" id="KW-0812">Transmembrane</keyword>
<protein>
    <recommendedName>
        <fullName evidence="4">Transmembrane protein</fullName>
    </recommendedName>
</protein>
<keyword evidence="3" id="KW-1185">Reference proteome</keyword>
<evidence type="ECO:0000313" key="2">
    <source>
        <dbReference type="EMBL" id="GAY46101.1"/>
    </source>
</evidence>
<dbReference type="Proteomes" id="UP000236630">
    <property type="component" value="Unassembled WGS sequence"/>
</dbReference>
<sequence length="225" mass="24988">MTIICNAKSAVDTYPAYTDKGNIQFCKPHAYSTALLFIIMMLIVVCYPTWLVSHLEEMPGKRVMDASNYYEVSTRIAAEITLIQRQLEHFWIPKPWEDDTVLTDLSVNAASTFSNSFVSILTSSQAILLGRMSLEANTNPLSFDGIPAPEIKDSKDPNAAKVTASTSFNALTCSSLIREEHLFPMPCQFAKALWTSCFTAFLEAMHFLTSVASSISSPPLLRRTD</sequence>
<comment type="caution">
    <text evidence="2">The sequence shown here is derived from an EMBL/GenBank/DDBJ whole genome shotgun (WGS) entry which is preliminary data.</text>
</comment>
<feature type="transmembrane region" description="Helical" evidence="1">
    <location>
        <begin position="30"/>
        <end position="52"/>
    </location>
</feature>
<gene>
    <name evidence="2" type="ORF">CUMW_094390</name>
</gene>
<accession>A0A2H5P1F8</accession>
<dbReference type="AlphaFoldDB" id="A0A2H5P1F8"/>
<name>A0A2H5P1F8_CITUN</name>
<proteinExistence type="predicted"/>
<evidence type="ECO:0008006" key="4">
    <source>
        <dbReference type="Google" id="ProtNLM"/>
    </source>
</evidence>
<reference evidence="2 3" key="1">
    <citation type="journal article" date="2017" name="Front. Genet.">
        <title>Draft sequencing of the heterozygous diploid genome of Satsuma (Citrus unshiu Marc.) using a hybrid assembly approach.</title>
        <authorList>
            <person name="Shimizu T."/>
            <person name="Tanizawa Y."/>
            <person name="Mochizuki T."/>
            <person name="Nagasaki H."/>
            <person name="Yoshioka T."/>
            <person name="Toyoda A."/>
            <person name="Fujiyama A."/>
            <person name="Kaminuma E."/>
            <person name="Nakamura Y."/>
        </authorList>
    </citation>
    <scope>NUCLEOTIDE SEQUENCE [LARGE SCALE GENOMIC DNA]</scope>
    <source>
        <strain evidence="3">cv. Miyagawa wase</strain>
    </source>
</reference>
<organism evidence="2 3">
    <name type="scientific">Citrus unshiu</name>
    <name type="common">Satsuma mandarin</name>
    <name type="synonym">Citrus nobilis var. unshiu</name>
    <dbReference type="NCBI Taxonomy" id="55188"/>
    <lineage>
        <taxon>Eukaryota</taxon>
        <taxon>Viridiplantae</taxon>
        <taxon>Streptophyta</taxon>
        <taxon>Embryophyta</taxon>
        <taxon>Tracheophyta</taxon>
        <taxon>Spermatophyta</taxon>
        <taxon>Magnoliopsida</taxon>
        <taxon>eudicotyledons</taxon>
        <taxon>Gunneridae</taxon>
        <taxon>Pentapetalae</taxon>
        <taxon>rosids</taxon>
        <taxon>malvids</taxon>
        <taxon>Sapindales</taxon>
        <taxon>Rutaceae</taxon>
        <taxon>Aurantioideae</taxon>
        <taxon>Citrus</taxon>
    </lineage>
</organism>